<feature type="region of interest" description="Disordered" evidence="2">
    <location>
        <begin position="183"/>
        <end position="236"/>
    </location>
</feature>
<comment type="caution">
    <text evidence="3">The sequence shown here is derived from an EMBL/GenBank/DDBJ whole genome shotgun (WGS) entry which is preliminary data.</text>
</comment>
<keyword evidence="4" id="KW-1185">Reference proteome</keyword>
<reference evidence="3" key="1">
    <citation type="submission" date="2021-03" db="EMBL/GenBank/DDBJ databases">
        <authorList>
            <person name="Bekaert M."/>
        </authorList>
    </citation>
    <scope>NUCLEOTIDE SEQUENCE</scope>
</reference>
<protein>
    <submittedName>
        <fullName evidence="3">Uncharacterized protein</fullName>
    </submittedName>
</protein>
<proteinExistence type="predicted"/>
<evidence type="ECO:0000256" key="2">
    <source>
        <dbReference type="SAM" id="MobiDB-lite"/>
    </source>
</evidence>
<dbReference type="InterPro" id="IPR036770">
    <property type="entry name" value="Ankyrin_rpt-contain_sf"/>
</dbReference>
<feature type="compositionally biased region" description="Polar residues" evidence="2">
    <location>
        <begin position="183"/>
        <end position="234"/>
    </location>
</feature>
<gene>
    <name evidence="3" type="ORF">MEDL_64170</name>
</gene>
<feature type="region of interest" description="Disordered" evidence="2">
    <location>
        <begin position="1"/>
        <end position="68"/>
    </location>
</feature>
<accession>A0A8S3VGA0</accession>
<feature type="repeat" description="ANK" evidence="1">
    <location>
        <begin position="144"/>
        <end position="176"/>
    </location>
</feature>
<dbReference type="PROSITE" id="PS50088">
    <property type="entry name" value="ANK_REPEAT"/>
    <property type="match status" value="1"/>
</dbReference>
<dbReference type="Gene3D" id="1.25.40.20">
    <property type="entry name" value="Ankyrin repeat-containing domain"/>
    <property type="match status" value="1"/>
</dbReference>
<dbReference type="PANTHER" id="PTHR24121">
    <property type="entry name" value="NO MECHANORECEPTOR POTENTIAL C, ISOFORM D-RELATED"/>
    <property type="match status" value="1"/>
</dbReference>
<name>A0A8S3VGA0_MYTED</name>
<dbReference type="SUPFAM" id="SSF48403">
    <property type="entry name" value="Ankyrin repeat"/>
    <property type="match status" value="1"/>
</dbReference>
<dbReference type="OrthoDB" id="6224379at2759"/>
<keyword evidence="1" id="KW-0040">ANK repeat</keyword>
<dbReference type="InterPro" id="IPR002110">
    <property type="entry name" value="Ankyrin_rpt"/>
</dbReference>
<dbReference type="AlphaFoldDB" id="A0A8S3VGA0"/>
<dbReference type="Pfam" id="PF13637">
    <property type="entry name" value="Ank_4"/>
    <property type="match status" value="1"/>
</dbReference>
<organism evidence="3 4">
    <name type="scientific">Mytilus edulis</name>
    <name type="common">Blue mussel</name>
    <dbReference type="NCBI Taxonomy" id="6550"/>
    <lineage>
        <taxon>Eukaryota</taxon>
        <taxon>Metazoa</taxon>
        <taxon>Spiralia</taxon>
        <taxon>Lophotrochozoa</taxon>
        <taxon>Mollusca</taxon>
        <taxon>Bivalvia</taxon>
        <taxon>Autobranchia</taxon>
        <taxon>Pteriomorphia</taxon>
        <taxon>Mytilida</taxon>
        <taxon>Mytiloidea</taxon>
        <taxon>Mytilidae</taxon>
        <taxon>Mytilinae</taxon>
        <taxon>Mytilus</taxon>
    </lineage>
</organism>
<dbReference type="EMBL" id="CAJPWZ010003124">
    <property type="protein sequence ID" value="CAG2252586.1"/>
    <property type="molecule type" value="Genomic_DNA"/>
</dbReference>
<dbReference type="PANTHER" id="PTHR24121:SF21">
    <property type="entry name" value="ANKYRIN REPEAT FAMILY PROTEIN"/>
    <property type="match status" value="1"/>
</dbReference>
<dbReference type="SMART" id="SM00248">
    <property type="entry name" value="ANK"/>
    <property type="match status" value="2"/>
</dbReference>
<dbReference type="Proteomes" id="UP000683360">
    <property type="component" value="Unassembled WGS sequence"/>
</dbReference>
<evidence type="ECO:0000256" key="1">
    <source>
        <dbReference type="PROSITE-ProRule" id="PRU00023"/>
    </source>
</evidence>
<dbReference type="PROSITE" id="PS50297">
    <property type="entry name" value="ANK_REP_REGION"/>
    <property type="match status" value="1"/>
</dbReference>
<evidence type="ECO:0000313" key="4">
    <source>
        <dbReference type="Proteomes" id="UP000683360"/>
    </source>
</evidence>
<sequence length="253" mass="28129">MIPDRPVPIQDYRQNESSDEESVELVIIHPDADDDSNPSVTDLTSQQEEQNEVLETEASGSDGDALSQADSDIMEDWDKKLCTAAGEGNIKDVESSLQMELIWKYTSLGVIWMDTINVGGLEGHLEVVTYLISHGSQLEATEVDGQTALHLAAQNGHIDVTKCLIDQGCSPWVKSKQTNYTLPTQLPSHHTPPTQLPSNHTLPTQLPSHYTPPTQLPSHHTPPTQLRSHHTPPTQLRPIIHHNYHLIINHQHN</sequence>
<feature type="compositionally biased region" description="Polar residues" evidence="2">
    <location>
        <begin position="37"/>
        <end position="48"/>
    </location>
</feature>
<evidence type="ECO:0000313" key="3">
    <source>
        <dbReference type="EMBL" id="CAG2252586.1"/>
    </source>
</evidence>